<keyword evidence="1" id="KW-0596">Phosphopantetheine</keyword>
<dbReference type="SUPFAM" id="SSF47336">
    <property type="entry name" value="ACP-like"/>
    <property type="match status" value="1"/>
</dbReference>
<proteinExistence type="predicted"/>
<dbReference type="SMART" id="SM00823">
    <property type="entry name" value="PKS_PP"/>
    <property type="match status" value="1"/>
</dbReference>
<evidence type="ECO:0000313" key="5">
    <source>
        <dbReference type="Proteomes" id="UP001602123"/>
    </source>
</evidence>
<dbReference type="InterPro" id="IPR009081">
    <property type="entry name" value="PP-bd_ACP"/>
</dbReference>
<reference evidence="4 5" key="1">
    <citation type="submission" date="2024-10" db="EMBL/GenBank/DDBJ databases">
        <title>The Natural Products Discovery Center: Release of the First 8490 Sequenced Strains for Exploring Actinobacteria Biosynthetic Diversity.</title>
        <authorList>
            <person name="Kalkreuter E."/>
            <person name="Kautsar S.A."/>
            <person name="Yang D."/>
            <person name="Bader C.D."/>
            <person name="Teijaro C.N."/>
            <person name="Fluegel L."/>
            <person name="Davis C.M."/>
            <person name="Simpson J.R."/>
            <person name="Lauterbach L."/>
            <person name="Steele A.D."/>
            <person name="Gui C."/>
            <person name="Meng S."/>
            <person name="Li G."/>
            <person name="Viehrig K."/>
            <person name="Ye F."/>
            <person name="Su P."/>
            <person name="Kiefer A.F."/>
            <person name="Nichols A."/>
            <person name="Cepeda A.J."/>
            <person name="Yan W."/>
            <person name="Fan B."/>
            <person name="Jiang Y."/>
            <person name="Adhikari A."/>
            <person name="Zheng C.-J."/>
            <person name="Schuster L."/>
            <person name="Cowan T.M."/>
            <person name="Smanski M.J."/>
            <person name="Chevrette M.G."/>
            <person name="De Carvalho L.P.S."/>
            <person name="Shen B."/>
        </authorList>
    </citation>
    <scope>NUCLEOTIDE SEQUENCE [LARGE SCALE GENOMIC DNA]</scope>
    <source>
        <strain evidence="4 5">NPDC001650</strain>
    </source>
</reference>
<gene>
    <name evidence="4" type="ORF">ACFYZM_11300</name>
</gene>
<evidence type="ECO:0000313" key="4">
    <source>
        <dbReference type="EMBL" id="MFF4216854.1"/>
    </source>
</evidence>
<dbReference type="Proteomes" id="UP001602123">
    <property type="component" value="Unassembled WGS sequence"/>
</dbReference>
<evidence type="ECO:0000256" key="1">
    <source>
        <dbReference type="ARBA" id="ARBA00022450"/>
    </source>
</evidence>
<comment type="caution">
    <text evidence="4">The sequence shown here is derived from an EMBL/GenBank/DDBJ whole genome shotgun (WGS) entry which is preliminary data.</text>
</comment>
<dbReference type="PROSITE" id="PS50075">
    <property type="entry name" value="CARRIER"/>
    <property type="match status" value="1"/>
</dbReference>
<dbReference type="RefSeq" id="WP_302862477.1">
    <property type="nucleotide sequence ID" value="NZ_JBIAUT010000003.1"/>
</dbReference>
<name>A0ABW6TZP8_9ACTN</name>
<protein>
    <submittedName>
        <fullName evidence="4">Acyl carrier protein</fullName>
    </submittedName>
</protein>
<keyword evidence="2" id="KW-0597">Phosphoprotein</keyword>
<keyword evidence="5" id="KW-1185">Reference proteome</keyword>
<dbReference type="Gene3D" id="1.10.1200.10">
    <property type="entry name" value="ACP-like"/>
    <property type="match status" value="1"/>
</dbReference>
<evidence type="ECO:0000259" key="3">
    <source>
        <dbReference type="PROSITE" id="PS50075"/>
    </source>
</evidence>
<accession>A0ABW6TZP8</accession>
<dbReference type="EMBL" id="JBIAUT010000003">
    <property type="protein sequence ID" value="MFF4216854.1"/>
    <property type="molecule type" value="Genomic_DNA"/>
</dbReference>
<evidence type="ECO:0000256" key="2">
    <source>
        <dbReference type="ARBA" id="ARBA00022553"/>
    </source>
</evidence>
<dbReference type="Pfam" id="PF00550">
    <property type="entry name" value="PP-binding"/>
    <property type="match status" value="1"/>
</dbReference>
<feature type="domain" description="Carrier" evidence="3">
    <location>
        <begin position="3"/>
        <end position="81"/>
    </location>
</feature>
<organism evidence="4 5">
    <name type="scientific">Streptomyces nondiastaticus</name>
    <dbReference type="NCBI Taxonomy" id="3154512"/>
    <lineage>
        <taxon>Bacteria</taxon>
        <taxon>Bacillati</taxon>
        <taxon>Actinomycetota</taxon>
        <taxon>Actinomycetes</taxon>
        <taxon>Kitasatosporales</taxon>
        <taxon>Streptomycetaceae</taxon>
        <taxon>Streptomyces</taxon>
    </lineage>
</organism>
<sequence length="85" mass="9266">MAQLTLDTLRTILVTSAGEDDSVDLSGDILDVTFEDLGYDSLALMECASRIEREYGVAVSDDDVNEELTPRRLLDLVNNTVSEAA</sequence>
<dbReference type="InterPro" id="IPR020806">
    <property type="entry name" value="PKS_PP-bd"/>
</dbReference>
<dbReference type="InterPro" id="IPR036736">
    <property type="entry name" value="ACP-like_sf"/>
</dbReference>